<dbReference type="FunFam" id="3.40.50.720:FF:000010">
    <property type="entry name" value="Malate dehydrogenase"/>
    <property type="match status" value="1"/>
</dbReference>
<evidence type="ECO:0000259" key="7">
    <source>
        <dbReference type="Pfam" id="PF02866"/>
    </source>
</evidence>
<dbReference type="InterPro" id="IPR015955">
    <property type="entry name" value="Lactate_DH/Glyco_Ohase_4_C"/>
</dbReference>
<dbReference type="GO" id="GO:0030060">
    <property type="term" value="F:L-malate dehydrogenase (NAD+) activity"/>
    <property type="evidence" value="ECO:0007669"/>
    <property type="project" value="UniProtKB-EC"/>
</dbReference>
<keyword evidence="9" id="KW-1185">Reference proteome</keyword>
<dbReference type="GO" id="GO:0006108">
    <property type="term" value="P:malate metabolic process"/>
    <property type="evidence" value="ECO:0007669"/>
    <property type="project" value="InterPro"/>
</dbReference>
<comment type="similarity">
    <text evidence="1">Belongs to the LDH/MDH superfamily. MDH type 2 family.</text>
</comment>
<keyword evidence="5" id="KW-0520">NAD</keyword>
<dbReference type="SUPFAM" id="SSF56327">
    <property type="entry name" value="LDH C-terminal domain-like"/>
    <property type="match status" value="2"/>
</dbReference>
<dbReference type="FunFam" id="3.90.110.10:FF:000002">
    <property type="entry name" value="Malate dehydrogenase"/>
    <property type="match status" value="2"/>
</dbReference>
<dbReference type="InterPro" id="IPR001236">
    <property type="entry name" value="Lactate/malate_DH_N"/>
</dbReference>
<keyword evidence="4" id="KW-0560">Oxidoreductase</keyword>
<dbReference type="InterPro" id="IPR010945">
    <property type="entry name" value="Malate_DH_type2"/>
</dbReference>
<evidence type="ECO:0000256" key="1">
    <source>
        <dbReference type="ARBA" id="ARBA00009613"/>
    </source>
</evidence>
<dbReference type="NCBIfam" id="TIGR01758">
    <property type="entry name" value="MDH_euk_cyt"/>
    <property type="match status" value="1"/>
</dbReference>
<dbReference type="NCBIfam" id="NF003916">
    <property type="entry name" value="PRK05442.1"/>
    <property type="match status" value="1"/>
</dbReference>
<evidence type="ECO:0000313" key="9">
    <source>
        <dbReference type="Proteomes" id="UP000786811"/>
    </source>
</evidence>
<reference evidence="8" key="1">
    <citation type="submission" date="2021-04" db="EMBL/GenBank/DDBJ databases">
        <authorList>
            <person name="Chebbi M.A.C M."/>
        </authorList>
    </citation>
    <scope>NUCLEOTIDE SEQUENCE</scope>
</reference>
<sequence>MNKNDKKAVLAEPINVVVTGAAGQIAYSLLYQLAAGSVFGPEQPINLRLLDIKPMMDVLQGVVMELEDLALPLLRDVLPTADAGVAFKDAAAAFLVGAMPRKQGMERKDLLAANVKIFKDQGEALEKFARKDIKVLVVGNPANTNALICSHYAPSIPKENFTAMTRLDQNRAQAALASRLGVQLCSEMELTPLVDKVKNVIIWGNHSSTQYPDAAHAVADLPGKGSVKVSSAVNDNAWLNGEFLETIQKRGAAVIAARKMSSAMSAAKAAGDHMRDWWFGTKPGQWVSMGVVSDGSYGIPKDVVFSFPVNIKDKKFEIVQGLEISDFARSKLDITAKELEEERAEAHQIITSELSNCNLCSEMELTPLVDKVKNVIIWGNHSSTQYPDAAHAVADLPGKGSVKVSSAVNDNAWLNGEFLETIQKRGAAVIAARKMSSAMSAAKAAGDHMRDWWFGTKPGQWVSMGVVSDGSYGIPKDVVFSFPVNIKDKKFEIVQGLEISDFARSKLDITAKELEEERAEAHQVLMP</sequence>
<dbReference type="SUPFAM" id="SSF51735">
    <property type="entry name" value="NAD(P)-binding Rossmann-fold domains"/>
    <property type="match status" value="1"/>
</dbReference>
<name>A0A8J2H387_COTCN</name>
<dbReference type="EMBL" id="CAJNRD030001114">
    <property type="protein sequence ID" value="CAG5073938.1"/>
    <property type="molecule type" value="Genomic_DNA"/>
</dbReference>
<feature type="domain" description="Lactate/malate dehydrogenase N-terminal" evidence="6">
    <location>
        <begin position="15"/>
        <end position="161"/>
    </location>
</feature>
<comment type="caution">
    <text evidence="8">The sequence shown here is derived from an EMBL/GenBank/DDBJ whole genome shotgun (WGS) entry which is preliminary data.</text>
</comment>
<accession>A0A8J2H387</accession>
<dbReference type="Gene3D" id="3.90.110.10">
    <property type="entry name" value="Lactate dehydrogenase/glycoside hydrolase, family 4, C-terminal"/>
    <property type="match status" value="2"/>
</dbReference>
<evidence type="ECO:0000256" key="5">
    <source>
        <dbReference type="ARBA" id="ARBA00023027"/>
    </source>
</evidence>
<dbReference type="NCBIfam" id="TIGR01759">
    <property type="entry name" value="MalateDH-SF1"/>
    <property type="match status" value="1"/>
</dbReference>
<evidence type="ECO:0000256" key="2">
    <source>
        <dbReference type="ARBA" id="ARBA00012995"/>
    </source>
</evidence>
<dbReference type="InterPro" id="IPR011274">
    <property type="entry name" value="Malate_DH_NAD-dep_euk"/>
</dbReference>
<organism evidence="8 9">
    <name type="scientific">Cotesia congregata</name>
    <name type="common">Parasitoid wasp</name>
    <name type="synonym">Apanteles congregatus</name>
    <dbReference type="NCBI Taxonomy" id="51543"/>
    <lineage>
        <taxon>Eukaryota</taxon>
        <taxon>Metazoa</taxon>
        <taxon>Ecdysozoa</taxon>
        <taxon>Arthropoda</taxon>
        <taxon>Hexapoda</taxon>
        <taxon>Insecta</taxon>
        <taxon>Pterygota</taxon>
        <taxon>Neoptera</taxon>
        <taxon>Endopterygota</taxon>
        <taxon>Hymenoptera</taxon>
        <taxon>Apocrita</taxon>
        <taxon>Ichneumonoidea</taxon>
        <taxon>Braconidae</taxon>
        <taxon>Microgastrinae</taxon>
        <taxon>Cotesia</taxon>
    </lineage>
</organism>
<dbReference type="CDD" id="cd01336">
    <property type="entry name" value="MDH_cytoplasmic_cytosolic"/>
    <property type="match status" value="1"/>
</dbReference>
<dbReference type="AlphaFoldDB" id="A0A8J2H387"/>
<dbReference type="Pfam" id="PF02866">
    <property type="entry name" value="Ldh_1_C"/>
    <property type="match status" value="2"/>
</dbReference>
<feature type="domain" description="Lactate/malate dehydrogenase C-terminal" evidence="7">
    <location>
        <begin position="165"/>
        <end position="346"/>
    </location>
</feature>
<dbReference type="Gene3D" id="3.40.50.720">
    <property type="entry name" value="NAD(P)-binding Rossmann-like Domain"/>
    <property type="match status" value="1"/>
</dbReference>
<dbReference type="Pfam" id="PF00056">
    <property type="entry name" value="Ldh_1_N"/>
    <property type="match status" value="1"/>
</dbReference>
<feature type="domain" description="Lactate/malate dehydrogenase C-terminal" evidence="7">
    <location>
        <begin position="368"/>
        <end position="520"/>
    </location>
</feature>
<protein>
    <recommendedName>
        <fullName evidence="3">Malate dehydrogenase, cytoplasmic</fullName>
        <ecNumber evidence="2">1.1.1.37</ecNumber>
    </recommendedName>
</protein>
<dbReference type="EC" id="1.1.1.37" evidence="2"/>
<dbReference type="PROSITE" id="PS00068">
    <property type="entry name" value="MDH"/>
    <property type="match status" value="1"/>
</dbReference>
<dbReference type="OrthoDB" id="4069699at2759"/>
<proteinExistence type="inferred from homology"/>
<dbReference type="Proteomes" id="UP000786811">
    <property type="component" value="Unassembled WGS sequence"/>
</dbReference>
<evidence type="ECO:0000259" key="6">
    <source>
        <dbReference type="Pfam" id="PF00056"/>
    </source>
</evidence>
<evidence type="ECO:0000256" key="3">
    <source>
        <dbReference type="ARBA" id="ARBA00019899"/>
    </source>
</evidence>
<dbReference type="InterPro" id="IPR001252">
    <property type="entry name" value="Malate_DH_AS"/>
</dbReference>
<dbReference type="InterPro" id="IPR036291">
    <property type="entry name" value="NAD(P)-bd_dom_sf"/>
</dbReference>
<gene>
    <name evidence="8" type="ORF">HICCMSTLAB_LOCUS710</name>
</gene>
<dbReference type="InterPro" id="IPR022383">
    <property type="entry name" value="Lactate/malate_DH_C"/>
</dbReference>
<evidence type="ECO:0000313" key="8">
    <source>
        <dbReference type="EMBL" id="CAG5073938.1"/>
    </source>
</evidence>
<dbReference type="PANTHER" id="PTHR23382">
    <property type="entry name" value="MALATE DEHYDROGENASE"/>
    <property type="match status" value="1"/>
</dbReference>
<evidence type="ECO:0000256" key="4">
    <source>
        <dbReference type="ARBA" id="ARBA00023002"/>
    </source>
</evidence>